<evidence type="ECO:0000313" key="2">
    <source>
        <dbReference type="EMBL" id="GBP62505.1"/>
    </source>
</evidence>
<comment type="caution">
    <text evidence="2">The sequence shown here is derived from an EMBL/GenBank/DDBJ whole genome shotgun (WGS) entry which is preliminary data.</text>
</comment>
<accession>A0A4C1XJW9</accession>
<keyword evidence="3" id="KW-1185">Reference proteome</keyword>
<gene>
    <name evidence="2" type="ORF">EVAR_44745_1</name>
</gene>
<dbReference type="AlphaFoldDB" id="A0A4C1XJW9"/>
<evidence type="ECO:0000256" key="1">
    <source>
        <dbReference type="SAM" id="MobiDB-lite"/>
    </source>
</evidence>
<organism evidence="2 3">
    <name type="scientific">Eumeta variegata</name>
    <name type="common">Bagworm moth</name>
    <name type="synonym">Eumeta japonica</name>
    <dbReference type="NCBI Taxonomy" id="151549"/>
    <lineage>
        <taxon>Eukaryota</taxon>
        <taxon>Metazoa</taxon>
        <taxon>Ecdysozoa</taxon>
        <taxon>Arthropoda</taxon>
        <taxon>Hexapoda</taxon>
        <taxon>Insecta</taxon>
        <taxon>Pterygota</taxon>
        <taxon>Neoptera</taxon>
        <taxon>Endopterygota</taxon>
        <taxon>Lepidoptera</taxon>
        <taxon>Glossata</taxon>
        <taxon>Ditrysia</taxon>
        <taxon>Tineoidea</taxon>
        <taxon>Psychidae</taxon>
        <taxon>Oiketicinae</taxon>
        <taxon>Eumeta</taxon>
    </lineage>
</organism>
<feature type="region of interest" description="Disordered" evidence="1">
    <location>
        <begin position="89"/>
        <end position="119"/>
    </location>
</feature>
<feature type="compositionally biased region" description="Basic residues" evidence="1">
    <location>
        <begin position="89"/>
        <end position="100"/>
    </location>
</feature>
<name>A0A4C1XJW9_EUMVA</name>
<evidence type="ECO:0000313" key="3">
    <source>
        <dbReference type="Proteomes" id="UP000299102"/>
    </source>
</evidence>
<protein>
    <submittedName>
        <fullName evidence="2">Uncharacterized protein</fullName>
    </submittedName>
</protein>
<dbReference type="EMBL" id="BGZK01000842">
    <property type="protein sequence ID" value="GBP62505.1"/>
    <property type="molecule type" value="Genomic_DNA"/>
</dbReference>
<dbReference type="Proteomes" id="UP000299102">
    <property type="component" value="Unassembled WGS sequence"/>
</dbReference>
<proteinExistence type="predicted"/>
<sequence length="161" mass="17624">MYCGDRLFLDNIQADMSIGVASRSPQKASLRDLCSAGFAREMCFTPAGSGPVLHHTRIIVIHLDLVRAVERWHGDTPLRPSQMQRRIPRHYITPKRRHSRGTAAPRPASGRKKGVDTARCGRTSPVEMYSNICAINSGCIAADGVSGACRSRFLRPVDAGP</sequence>
<reference evidence="2 3" key="1">
    <citation type="journal article" date="2019" name="Commun. Biol.">
        <title>The bagworm genome reveals a unique fibroin gene that provides high tensile strength.</title>
        <authorList>
            <person name="Kono N."/>
            <person name="Nakamura H."/>
            <person name="Ohtoshi R."/>
            <person name="Tomita M."/>
            <person name="Numata K."/>
            <person name="Arakawa K."/>
        </authorList>
    </citation>
    <scope>NUCLEOTIDE SEQUENCE [LARGE SCALE GENOMIC DNA]</scope>
</reference>